<keyword evidence="8" id="KW-1185">Reference proteome</keyword>
<accession>A0A225SMH0</accession>
<feature type="transmembrane region" description="Helical" evidence="5">
    <location>
        <begin position="353"/>
        <end position="370"/>
    </location>
</feature>
<protein>
    <submittedName>
        <fullName evidence="7">Ligase</fullName>
    </submittedName>
</protein>
<evidence type="ECO:0000313" key="7">
    <source>
        <dbReference type="EMBL" id="OWY32286.1"/>
    </source>
</evidence>
<dbReference type="PANTHER" id="PTHR37422">
    <property type="entry name" value="TEICHURONIC ACID BIOSYNTHESIS PROTEIN TUAE"/>
    <property type="match status" value="1"/>
</dbReference>
<dbReference type="InterPro" id="IPR051533">
    <property type="entry name" value="WaaL-like"/>
</dbReference>
<evidence type="ECO:0000256" key="3">
    <source>
        <dbReference type="ARBA" id="ARBA00022989"/>
    </source>
</evidence>
<feature type="transmembrane region" description="Helical" evidence="5">
    <location>
        <begin position="174"/>
        <end position="207"/>
    </location>
</feature>
<reference evidence="7 8" key="1">
    <citation type="journal article" date="2010" name="Int. J. Syst. Evol. Microbiol.">
        <title>Reclassification of Herbaspirillum putei as a later heterotypic synonym of Herbaspirillum huttiense, with the description of H. huttiense subsp. huttiense subsp. nov. and H. huttiense subsp. putei subsp. nov., comb. nov., and description of Herbaspirillum aquaticum sp. nov.</title>
        <authorList>
            <person name="Dobritsa A.P."/>
            <person name="Reddy M.C."/>
            <person name="Samadpour M."/>
        </authorList>
    </citation>
    <scope>NUCLEOTIDE SEQUENCE [LARGE SCALE GENOMIC DNA]</scope>
    <source>
        <strain evidence="7 8">IEH 4430</strain>
    </source>
</reference>
<dbReference type="GO" id="GO:0016020">
    <property type="term" value="C:membrane"/>
    <property type="evidence" value="ECO:0007669"/>
    <property type="project" value="UniProtKB-SubCell"/>
</dbReference>
<feature type="transmembrane region" description="Helical" evidence="5">
    <location>
        <begin position="105"/>
        <end position="129"/>
    </location>
</feature>
<dbReference type="Proteomes" id="UP000214747">
    <property type="component" value="Unassembled WGS sequence"/>
</dbReference>
<gene>
    <name evidence="7" type="ORF">CEJ45_22415</name>
</gene>
<feature type="domain" description="O-antigen ligase-related" evidence="6">
    <location>
        <begin position="175"/>
        <end position="330"/>
    </location>
</feature>
<evidence type="ECO:0000259" key="6">
    <source>
        <dbReference type="Pfam" id="PF04932"/>
    </source>
</evidence>
<keyword evidence="2 5" id="KW-0812">Transmembrane</keyword>
<name>A0A225SMH0_9BURK</name>
<organism evidence="7 8">
    <name type="scientific">Herbaspirillum aquaticum</name>
    <dbReference type="NCBI Taxonomy" id="568783"/>
    <lineage>
        <taxon>Bacteria</taxon>
        <taxon>Pseudomonadati</taxon>
        <taxon>Pseudomonadota</taxon>
        <taxon>Betaproteobacteria</taxon>
        <taxon>Burkholderiales</taxon>
        <taxon>Oxalobacteraceae</taxon>
        <taxon>Herbaspirillum</taxon>
    </lineage>
</organism>
<dbReference type="EMBL" id="NJGV01000028">
    <property type="protein sequence ID" value="OWY32286.1"/>
    <property type="molecule type" value="Genomic_DNA"/>
</dbReference>
<feature type="transmembrane region" description="Helical" evidence="5">
    <location>
        <begin position="52"/>
        <end position="71"/>
    </location>
</feature>
<keyword evidence="7" id="KW-0436">Ligase</keyword>
<feature type="transmembrane region" description="Helical" evidence="5">
    <location>
        <begin position="83"/>
        <end position="99"/>
    </location>
</feature>
<comment type="caution">
    <text evidence="7">The sequence shown here is derived from an EMBL/GenBank/DDBJ whole genome shotgun (WGS) entry which is preliminary data.</text>
</comment>
<feature type="transmembrane region" description="Helical" evidence="5">
    <location>
        <begin position="323"/>
        <end position="341"/>
    </location>
</feature>
<feature type="transmembrane region" description="Helical" evidence="5">
    <location>
        <begin position="141"/>
        <end position="162"/>
    </location>
</feature>
<dbReference type="AlphaFoldDB" id="A0A225SMH0"/>
<dbReference type="RefSeq" id="WP_088757287.1">
    <property type="nucleotide sequence ID" value="NZ_JARJFG010000042.1"/>
</dbReference>
<feature type="transmembrane region" description="Helical" evidence="5">
    <location>
        <begin position="214"/>
        <end position="232"/>
    </location>
</feature>
<dbReference type="GO" id="GO:0016874">
    <property type="term" value="F:ligase activity"/>
    <property type="evidence" value="ECO:0007669"/>
    <property type="project" value="UniProtKB-KW"/>
</dbReference>
<evidence type="ECO:0000256" key="2">
    <source>
        <dbReference type="ARBA" id="ARBA00022692"/>
    </source>
</evidence>
<proteinExistence type="predicted"/>
<dbReference type="InterPro" id="IPR007016">
    <property type="entry name" value="O-antigen_ligase-rel_domated"/>
</dbReference>
<keyword evidence="3 5" id="KW-1133">Transmembrane helix</keyword>
<sequence length="408" mass="43353">MPIQPSVAVFLLCAISLVIPSGFSLGAAMLVLGALALLRPSAPRVRLQREDWLLVAVLAGYFGLHVLLNLIHHAPGRQYDAPARFLLAIPALLLLRAWPPHPAALWHGAAVGAIGAGLLSLWQWLALALDRPGGSTNPIQYGNISALLAVLSACGLARAIQLRQSLPWKLLPAAGVLLGLAACLLSGSRGSWLALPCCALLAAWLLLRAGQGRLLLKLGAAGLVAIAALALLPNSPLTARARQAMTEADHYTRSANADSSVGARLEMLRVGLHLAPQHLLLGWGKEGMMQAKQQMVREGLASPSVEEHTHLHNEYLDAVVKHGLPGLLAVLALYLLPLRLFARRLCQAGSREARLAAAGGMMLMLSYLAFGLTQAFLTHNNGVMMLAFLMVILWSLAQEQPVSPANTA</sequence>
<dbReference type="PANTHER" id="PTHR37422:SF13">
    <property type="entry name" value="LIPOPOLYSACCHARIDE BIOSYNTHESIS PROTEIN PA4999-RELATED"/>
    <property type="match status" value="1"/>
</dbReference>
<evidence type="ECO:0000256" key="4">
    <source>
        <dbReference type="ARBA" id="ARBA00023136"/>
    </source>
</evidence>
<evidence type="ECO:0000256" key="5">
    <source>
        <dbReference type="SAM" id="Phobius"/>
    </source>
</evidence>
<comment type="subcellular location">
    <subcellularLocation>
        <location evidence="1">Membrane</location>
        <topology evidence="1">Multi-pass membrane protein</topology>
    </subcellularLocation>
</comment>
<dbReference type="Pfam" id="PF04932">
    <property type="entry name" value="Wzy_C"/>
    <property type="match status" value="1"/>
</dbReference>
<keyword evidence="4 5" id="KW-0472">Membrane</keyword>
<evidence type="ECO:0000256" key="1">
    <source>
        <dbReference type="ARBA" id="ARBA00004141"/>
    </source>
</evidence>
<evidence type="ECO:0000313" key="8">
    <source>
        <dbReference type="Proteomes" id="UP000214747"/>
    </source>
</evidence>